<dbReference type="RefSeq" id="WP_007502567.1">
    <property type="nucleotide sequence ID" value="NZ_AFCE01000051.1"/>
</dbReference>
<comment type="caution">
    <text evidence="9">The sequence shown here is derived from an EMBL/GenBank/DDBJ whole genome shotgun (WGS) entry which is preliminary data.</text>
</comment>
<evidence type="ECO:0000256" key="5">
    <source>
        <dbReference type="ARBA" id="ARBA00022989"/>
    </source>
</evidence>
<dbReference type="GO" id="GO:0005886">
    <property type="term" value="C:plasma membrane"/>
    <property type="evidence" value="ECO:0007669"/>
    <property type="project" value="UniProtKB-SubCell"/>
</dbReference>
<evidence type="ECO:0000256" key="7">
    <source>
        <dbReference type="SAM" id="Phobius"/>
    </source>
</evidence>
<feature type="transmembrane region" description="Helical" evidence="7">
    <location>
        <begin position="41"/>
        <end position="64"/>
    </location>
</feature>
<feature type="transmembrane region" description="Helical" evidence="7">
    <location>
        <begin position="97"/>
        <end position="120"/>
    </location>
</feature>
<evidence type="ECO:0000256" key="3">
    <source>
        <dbReference type="ARBA" id="ARBA00022475"/>
    </source>
</evidence>
<evidence type="ECO:0000256" key="2">
    <source>
        <dbReference type="ARBA" id="ARBA00022448"/>
    </source>
</evidence>
<keyword evidence="6 7" id="KW-0472">Membrane</keyword>
<keyword evidence="4 7" id="KW-0812">Transmembrane</keyword>
<dbReference type="SUPFAM" id="SSF103473">
    <property type="entry name" value="MFS general substrate transporter"/>
    <property type="match status" value="1"/>
</dbReference>
<evidence type="ECO:0000313" key="9">
    <source>
        <dbReference type="EMBL" id="EGL84060.1"/>
    </source>
</evidence>
<dbReference type="InterPro" id="IPR011701">
    <property type="entry name" value="MFS"/>
</dbReference>
<accession>F5L3M6</accession>
<feature type="transmembrane region" description="Helical" evidence="7">
    <location>
        <begin position="278"/>
        <end position="297"/>
    </location>
</feature>
<feature type="transmembrane region" description="Helical" evidence="7">
    <location>
        <begin position="71"/>
        <end position="91"/>
    </location>
</feature>
<evidence type="ECO:0000313" key="10">
    <source>
        <dbReference type="Proteomes" id="UP000010716"/>
    </source>
</evidence>
<name>F5L3M6_CALTT</name>
<keyword evidence="2" id="KW-0813">Transport</keyword>
<dbReference type="InterPro" id="IPR050189">
    <property type="entry name" value="MFS_Efflux_Transporters"/>
</dbReference>
<dbReference type="GO" id="GO:0022857">
    <property type="term" value="F:transmembrane transporter activity"/>
    <property type="evidence" value="ECO:0007669"/>
    <property type="project" value="InterPro"/>
</dbReference>
<keyword evidence="5 7" id="KW-1133">Transmembrane helix</keyword>
<dbReference type="InterPro" id="IPR020846">
    <property type="entry name" value="MFS_dom"/>
</dbReference>
<evidence type="ECO:0000259" key="8">
    <source>
        <dbReference type="PROSITE" id="PS50850"/>
    </source>
</evidence>
<dbReference type="Proteomes" id="UP000010716">
    <property type="component" value="Unassembled WGS sequence"/>
</dbReference>
<feature type="transmembrane region" description="Helical" evidence="7">
    <location>
        <begin position="159"/>
        <end position="178"/>
    </location>
</feature>
<protein>
    <submittedName>
        <fullName evidence="9">Major facilitator superfamily MFS_1</fullName>
    </submittedName>
</protein>
<feature type="domain" description="Major facilitator superfamily (MFS) profile" evidence="8">
    <location>
        <begin position="6"/>
        <end position="391"/>
    </location>
</feature>
<dbReference type="InterPro" id="IPR036259">
    <property type="entry name" value="MFS_trans_sf"/>
</dbReference>
<organism evidence="9 10">
    <name type="scientific">Caldalkalibacillus thermarum (strain TA2.A1)</name>
    <dbReference type="NCBI Taxonomy" id="986075"/>
    <lineage>
        <taxon>Bacteria</taxon>
        <taxon>Bacillati</taxon>
        <taxon>Bacillota</taxon>
        <taxon>Bacilli</taxon>
        <taxon>Bacillales</taxon>
        <taxon>Bacillaceae</taxon>
        <taxon>Caldalkalibacillus</taxon>
    </lineage>
</organism>
<feature type="transmembrane region" description="Helical" evidence="7">
    <location>
        <begin position="362"/>
        <end position="386"/>
    </location>
</feature>
<evidence type="ECO:0000256" key="6">
    <source>
        <dbReference type="ARBA" id="ARBA00023136"/>
    </source>
</evidence>
<feature type="transmembrane region" description="Helical" evidence="7">
    <location>
        <begin position="206"/>
        <end position="226"/>
    </location>
</feature>
<gene>
    <name evidence="9" type="ORF">CathTA2_0385</name>
</gene>
<evidence type="ECO:0000256" key="1">
    <source>
        <dbReference type="ARBA" id="ARBA00004651"/>
    </source>
</evidence>
<dbReference type="PANTHER" id="PTHR43124:SF3">
    <property type="entry name" value="CHLORAMPHENICOL EFFLUX PUMP RV0191"/>
    <property type="match status" value="1"/>
</dbReference>
<reference evidence="9 10" key="1">
    <citation type="journal article" date="2011" name="J. Bacteriol.">
        <title>Draft genome sequence of the thermoalkaliphilic Caldalkalibacillus thermarum strain TA2.A1.</title>
        <authorList>
            <person name="Kalamorz F."/>
            <person name="Keis S."/>
            <person name="McMillan D.G."/>
            <person name="Olsson K."/>
            <person name="Stanton J.A."/>
            <person name="Stockwell P."/>
            <person name="Black M.A."/>
            <person name="Klingeman D.M."/>
            <person name="Land M.L."/>
            <person name="Han C.S."/>
            <person name="Martin S.L."/>
            <person name="Becher S.A."/>
            <person name="Peddie C.J."/>
            <person name="Morgan H.W."/>
            <person name="Matthies D."/>
            <person name="Preiss L."/>
            <person name="Meier T."/>
            <person name="Brown S.D."/>
            <person name="Cook G.M."/>
        </authorList>
    </citation>
    <scope>NUCLEOTIDE SEQUENCE [LARGE SCALE GENOMIC DNA]</scope>
    <source>
        <strain evidence="9 10">TA2.A1</strain>
    </source>
</reference>
<feature type="transmembrane region" description="Helical" evidence="7">
    <location>
        <begin position="336"/>
        <end position="356"/>
    </location>
</feature>
<sequence length="393" mass="43145">MRPKKILILMSIAQFLAMQSWFSFSAVMDIVAAEWRLTPSQSGLIISVFHLGYVVAVIFFSWFLNRVNARYVIGTGALIAGVSGLFFVLVAKGFYSALILRLITGIGLAGIYVPGMRLIADIFLPQKRGRAMGVYVGSLVVGSGFSLFVSGLFVQKFGWQGVILMTAFAALIAAFIAYRLPYQSKTKTTLSISKALLKRIFTRKHLLVNAAYGGHCFELYGMWAWIGPFLIYVFALHGFNEASIQLGNILGSLVIMIGGLATYYGGLISDNIGRLKTINIFITISILCSLLTGWMYAFPIWVLILLVFIYGFAIIADSPVYNTVLTEISDPDTVSLALGVQSVIGFSFTVISPYVFGLFLEWFHWSAAFAVLGIVALLTPLSTFLLRRVVGAF</sequence>
<feature type="transmembrane region" description="Helical" evidence="7">
    <location>
        <begin position="132"/>
        <end position="153"/>
    </location>
</feature>
<dbReference type="EMBL" id="AFCE01000051">
    <property type="protein sequence ID" value="EGL84060.1"/>
    <property type="molecule type" value="Genomic_DNA"/>
</dbReference>
<feature type="transmembrane region" description="Helical" evidence="7">
    <location>
        <begin position="303"/>
        <end position="324"/>
    </location>
</feature>
<proteinExistence type="predicted"/>
<keyword evidence="3" id="KW-1003">Cell membrane</keyword>
<dbReference type="Pfam" id="PF07690">
    <property type="entry name" value="MFS_1"/>
    <property type="match status" value="1"/>
</dbReference>
<comment type="subcellular location">
    <subcellularLocation>
        <location evidence="1">Cell membrane</location>
        <topology evidence="1">Multi-pass membrane protein</topology>
    </subcellularLocation>
</comment>
<dbReference type="PROSITE" id="PS50850">
    <property type="entry name" value="MFS"/>
    <property type="match status" value="1"/>
</dbReference>
<feature type="transmembrane region" description="Helical" evidence="7">
    <location>
        <begin position="246"/>
        <end position="266"/>
    </location>
</feature>
<evidence type="ECO:0000256" key="4">
    <source>
        <dbReference type="ARBA" id="ARBA00022692"/>
    </source>
</evidence>
<dbReference type="Gene3D" id="1.20.1250.20">
    <property type="entry name" value="MFS general substrate transporter like domains"/>
    <property type="match status" value="1"/>
</dbReference>
<dbReference type="eggNOG" id="COG2271">
    <property type="taxonomic scope" value="Bacteria"/>
</dbReference>
<dbReference type="PANTHER" id="PTHR43124">
    <property type="entry name" value="PURINE EFFLUX PUMP PBUE"/>
    <property type="match status" value="1"/>
</dbReference>
<dbReference type="AlphaFoldDB" id="F5L3M6"/>